<evidence type="ECO:0000313" key="4">
    <source>
        <dbReference type="Proteomes" id="UP000553343"/>
    </source>
</evidence>
<feature type="transmembrane region" description="Helical" evidence="2">
    <location>
        <begin position="206"/>
        <end position="232"/>
    </location>
</feature>
<evidence type="ECO:0000313" key="3">
    <source>
        <dbReference type="EMBL" id="NWH03418.1"/>
    </source>
</evidence>
<dbReference type="InterPro" id="IPR021296">
    <property type="entry name" value="DUF2868"/>
</dbReference>
<gene>
    <name evidence="3" type="ORF">HXW94_00125</name>
</gene>
<keyword evidence="2" id="KW-0472">Membrane</keyword>
<organism evidence="3 4">
    <name type="scientific">Desulfobacter latus</name>
    <dbReference type="NCBI Taxonomy" id="2292"/>
    <lineage>
        <taxon>Bacteria</taxon>
        <taxon>Pseudomonadati</taxon>
        <taxon>Thermodesulfobacteriota</taxon>
        <taxon>Desulfobacteria</taxon>
        <taxon>Desulfobacterales</taxon>
        <taxon>Desulfobacteraceae</taxon>
        <taxon>Desulfobacter</taxon>
    </lineage>
</organism>
<keyword evidence="4" id="KW-1185">Reference proteome</keyword>
<dbReference type="AlphaFoldDB" id="A0A850T551"/>
<dbReference type="Pfam" id="PF11067">
    <property type="entry name" value="DUF2868"/>
    <property type="match status" value="1"/>
</dbReference>
<sequence length="569" mass="63376">MILSLKDIIDLDFLMGLDEDPENIDTTAIASRDRDIFRQIKDGDRLDDTGLIAGWLEYRRLLFFQKTANGGGSGAKLPGALFASFYAWIAKVVFACGLAAGGMGAYSFLAYHGSRPVNVTLFVAVFILFPALLCLGAALVGFHQFRSGPAGSGWSGALHRLSMRLFIDKFMGRMQTWAAPVQKHFPQFSTDAGELLHLDTRSFRRILFWPVFIVLSLGALGVSTGVLGGTFFRVMVTDLAFGWQSTLLTSGESVYRLVSWMALPWSWAMPDIFVPTLEQIEGSRIVLKEGLAGLTSEHLTAWWPFLCMGLLVYAIIPRIVIVGLAHAARMLALARFDLSRPGYQRLLMRMRTPRMGMDIKKTGGSRAESRTPLPRPDRPEPASVMEKDKAPVVMPQSDRILSTPKPESESTSEPESEVRPPALSDAPCVKKNRPDALVLGSARGFEENDMEQIRAGLEQQFGIHIAATVGIHYDFDEDQDQIAAHIKDLSQGPLILLQEVWQPPIRGLLYYFVQIREMFSDFPLWIVMIQTMAPGEKDVAPSDVNFQVWKSAVNQLNDPWVVIERWVSP</sequence>
<keyword evidence="2" id="KW-0812">Transmembrane</keyword>
<feature type="transmembrane region" description="Helical" evidence="2">
    <location>
        <begin position="85"/>
        <end position="109"/>
    </location>
</feature>
<evidence type="ECO:0000256" key="1">
    <source>
        <dbReference type="SAM" id="MobiDB-lite"/>
    </source>
</evidence>
<reference evidence="3 4" key="1">
    <citation type="submission" date="2020-06" db="EMBL/GenBank/DDBJ databases">
        <title>High-quality draft genome of sulfate reducer Desulfobacter latus type strain AcrS2 isolated from marine sediment.</title>
        <authorList>
            <person name="Hoppe M."/>
            <person name="Larsen C.K."/>
            <person name="Marshall I.P.G."/>
            <person name="Schramm A."/>
            <person name="Marietou A.G."/>
        </authorList>
    </citation>
    <scope>NUCLEOTIDE SEQUENCE [LARGE SCALE GENOMIC DNA]</scope>
    <source>
        <strain evidence="3 4">AcRS2</strain>
    </source>
</reference>
<keyword evidence="2" id="KW-1133">Transmembrane helix</keyword>
<name>A0A850T551_9BACT</name>
<protein>
    <submittedName>
        <fullName evidence="3">DUF2868 domain-containing protein</fullName>
    </submittedName>
</protein>
<feature type="transmembrane region" description="Helical" evidence="2">
    <location>
        <begin position="121"/>
        <end position="142"/>
    </location>
</feature>
<dbReference type="Proteomes" id="UP000553343">
    <property type="component" value="Unassembled WGS sequence"/>
</dbReference>
<feature type="transmembrane region" description="Helical" evidence="2">
    <location>
        <begin position="301"/>
        <end position="325"/>
    </location>
</feature>
<feature type="region of interest" description="Disordered" evidence="1">
    <location>
        <begin position="357"/>
        <end position="429"/>
    </location>
</feature>
<dbReference type="EMBL" id="JACADJ010000001">
    <property type="protein sequence ID" value="NWH03418.1"/>
    <property type="molecule type" value="Genomic_DNA"/>
</dbReference>
<feature type="compositionally biased region" description="Basic and acidic residues" evidence="1">
    <location>
        <begin position="375"/>
        <end position="390"/>
    </location>
</feature>
<accession>A0A850T551</accession>
<dbReference type="RefSeq" id="WP_178364875.1">
    <property type="nucleotide sequence ID" value="NZ_JACADJ010000001.1"/>
</dbReference>
<comment type="caution">
    <text evidence="3">The sequence shown here is derived from an EMBL/GenBank/DDBJ whole genome shotgun (WGS) entry which is preliminary data.</text>
</comment>
<proteinExistence type="predicted"/>
<evidence type="ECO:0000256" key="2">
    <source>
        <dbReference type="SAM" id="Phobius"/>
    </source>
</evidence>